<dbReference type="Proteomes" id="UP000471082">
    <property type="component" value="Unassembled WGS sequence"/>
</dbReference>
<proteinExistence type="predicted"/>
<dbReference type="RefSeq" id="WP_127170470.1">
    <property type="nucleotide sequence ID" value="NZ_JAKHFX010000008.1"/>
</dbReference>
<dbReference type="AlphaFoldDB" id="A0A6P0GTN5"/>
<evidence type="ECO:0000313" key="1">
    <source>
        <dbReference type="EMBL" id="NEL76568.1"/>
    </source>
</evidence>
<sequence>MQQNNRVIATSAVGIITEALRQNVPDVGLRVRRTFAYDEHKMTPLEFVRSLMTFSSGGFNAYTTRGVGYLLVPMVTVFAPMTPGEASGVQVLVRRLAFLETCIKYTHQFYREAIAREMETAPLRDVDDGAPALVKRISELCLQLLDEEAMVETLSFFWLESQHESMASVRTVHELASERLIWSVGSDRFSLTERGLAWAKNGQDWFDSTHIDGAEHSLRYVPQTQLGAQLADAAREARPSLSVVT</sequence>
<organism evidence="1 2">
    <name type="scientific">Xanthomonas perforans</name>
    <dbReference type="NCBI Taxonomy" id="442694"/>
    <lineage>
        <taxon>Bacteria</taxon>
        <taxon>Pseudomonadati</taxon>
        <taxon>Pseudomonadota</taxon>
        <taxon>Gammaproteobacteria</taxon>
        <taxon>Lysobacterales</taxon>
        <taxon>Lysobacteraceae</taxon>
        <taxon>Xanthomonas</taxon>
    </lineage>
</organism>
<gene>
    <name evidence="1" type="ORF">G3W61_09935</name>
</gene>
<comment type="caution">
    <text evidence="1">The sequence shown here is derived from an EMBL/GenBank/DDBJ whole genome shotgun (WGS) entry which is preliminary data.</text>
</comment>
<reference evidence="1 2" key="1">
    <citation type="submission" date="2019-11" db="EMBL/GenBank/DDBJ databases">
        <title>Genome-resolved metagenomics to study the prevalence of co-infection and intraspecific heterogeneity among plant pathogen metapopulations.</title>
        <authorList>
            <person name="Newberry E."/>
            <person name="Bhandari R."/>
            <person name="Kemble J."/>
            <person name="Sikora E."/>
            <person name="Potnis N."/>
        </authorList>
    </citation>
    <scope>NUCLEOTIDE SEQUENCE [LARGE SCALE GENOMIC DNA]</scope>
    <source>
        <strain evidence="1">Xp_Tom_Tuscaloosa_18b</strain>
    </source>
</reference>
<name>A0A6P0GTN5_XANPE</name>
<protein>
    <submittedName>
        <fullName evidence="1">Uncharacterized protein</fullName>
    </submittedName>
</protein>
<accession>A0A6P0GTN5</accession>
<dbReference type="EMBL" id="JAAGYU010000036">
    <property type="protein sequence ID" value="NEL76568.1"/>
    <property type="molecule type" value="Genomic_DNA"/>
</dbReference>
<evidence type="ECO:0000313" key="2">
    <source>
        <dbReference type="Proteomes" id="UP000471082"/>
    </source>
</evidence>